<dbReference type="InterPro" id="IPR014031">
    <property type="entry name" value="Ketoacyl_synth_C"/>
</dbReference>
<evidence type="ECO:0000256" key="5">
    <source>
        <dbReference type="ARBA" id="ARBA00022519"/>
    </source>
</evidence>
<accession>A0A2L0EKR2</accession>
<dbReference type="InterPro" id="IPR018201">
    <property type="entry name" value="Ketoacyl_synth_AS"/>
</dbReference>
<dbReference type="Pfam" id="PF02801">
    <property type="entry name" value="Ketoacyl-synt_C"/>
    <property type="match status" value="1"/>
</dbReference>
<evidence type="ECO:0000256" key="10">
    <source>
        <dbReference type="ARBA" id="ARBA00037576"/>
    </source>
</evidence>
<evidence type="ECO:0000256" key="7">
    <source>
        <dbReference type="ARBA" id="ARBA00022692"/>
    </source>
</evidence>
<dbReference type="EMBL" id="CP012673">
    <property type="protein sequence ID" value="AUX39887.1"/>
    <property type="molecule type" value="Genomic_DNA"/>
</dbReference>
<evidence type="ECO:0000313" key="16">
    <source>
        <dbReference type="Proteomes" id="UP000238348"/>
    </source>
</evidence>
<evidence type="ECO:0000256" key="8">
    <source>
        <dbReference type="ARBA" id="ARBA00022989"/>
    </source>
</evidence>
<keyword evidence="3" id="KW-0536">Nodulation</keyword>
<name>A0A2L0EKR2_SORCE</name>
<dbReference type="GO" id="GO:0005886">
    <property type="term" value="C:plasma membrane"/>
    <property type="evidence" value="ECO:0007669"/>
    <property type="project" value="UniProtKB-SubCell"/>
</dbReference>
<reference evidence="15 16" key="1">
    <citation type="submission" date="2015-09" db="EMBL/GenBank/DDBJ databases">
        <title>Sorangium comparison.</title>
        <authorList>
            <person name="Zaburannyi N."/>
            <person name="Bunk B."/>
            <person name="Overmann J."/>
            <person name="Mueller R."/>
        </authorList>
    </citation>
    <scope>NUCLEOTIDE SEQUENCE [LARGE SCALE GENOMIC DNA]</scope>
    <source>
        <strain evidence="15 16">So ce26</strain>
    </source>
</reference>
<evidence type="ECO:0000256" key="3">
    <source>
        <dbReference type="ARBA" id="ARBA00022458"/>
    </source>
</evidence>
<keyword evidence="4" id="KW-1003">Cell membrane</keyword>
<dbReference type="SUPFAM" id="SSF53901">
    <property type="entry name" value="Thiolase-like"/>
    <property type="match status" value="2"/>
</dbReference>
<keyword evidence="7" id="KW-0812">Transmembrane</keyword>
<keyword evidence="9" id="KW-0472">Membrane</keyword>
<dbReference type="GO" id="GO:0004315">
    <property type="term" value="F:3-oxoacyl-[acyl-carrier-protein] synthase activity"/>
    <property type="evidence" value="ECO:0007669"/>
    <property type="project" value="InterPro"/>
</dbReference>
<feature type="domain" description="Ketosynthase family 3 (KS3)" evidence="14">
    <location>
        <begin position="1"/>
        <end position="421"/>
    </location>
</feature>
<proteinExistence type="inferred from homology"/>
<evidence type="ECO:0000256" key="4">
    <source>
        <dbReference type="ARBA" id="ARBA00022475"/>
    </source>
</evidence>
<dbReference type="PROSITE" id="PS52004">
    <property type="entry name" value="KS3_2"/>
    <property type="match status" value="1"/>
</dbReference>
<dbReference type="Gene3D" id="3.40.47.10">
    <property type="match status" value="1"/>
</dbReference>
<sequence>MRRVVVTGVGPVTSAGVGPSFWSNVLTGRSFITRNQLFSPTEGQPVAAACVNLEEAIAAASRVPHWKVVEQRLRKLETRDYRFLPNRTIYMTLAAAQLALEDSHLDAERLARHQEDVGIIVGNTFGDSASIFDGKPSTMYTALNPAHGPSGAISMAYGFNGPSMGAAAACASGNIALISAVEKILLGRTKIMLTGGTSAVLHKDIVWESYNRLGVLVNKDEPPESTYRTFDEDRDGFVLGEGAAMLVLEDLEHALERKARIYAEVISYSQRMFPTKMMVDVDEHGYEYVINEVLRRAGLQTRDLGNNTLYMNVHGTGTKQGDNAEMTAFRRAFDEAQLGTSVFASGTKPYYGHTQESSAAIESVICALSLHAGVMPATPNLQKPIHPGDFVVKQTKKIDYTLAANLAAGFAGYHTAVLFRKFQA</sequence>
<evidence type="ECO:0000256" key="11">
    <source>
        <dbReference type="ARBA" id="ARBA00039445"/>
    </source>
</evidence>
<evidence type="ECO:0000256" key="6">
    <source>
        <dbReference type="ARBA" id="ARBA00022679"/>
    </source>
</evidence>
<dbReference type="PANTHER" id="PTHR11712:SF352">
    <property type="entry name" value="3-OXOACYL-[ACYL-CARRIER-PROTEIN] SYNTHASE"/>
    <property type="match status" value="1"/>
</dbReference>
<dbReference type="GO" id="GO:0006633">
    <property type="term" value="P:fatty acid biosynthetic process"/>
    <property type="evidence" value="ECO:0007669"/>
    <property type="project" value="InterPro"/>
</dbReference>
<evidence type="ECO:0000256" key="2">
    <source>
        <dbReference type="ARBA" id="ARBA00008467"/>
    </source>
</evidence>
<evidence type="ECO:0000313" key="15">
    <source>
        <dbReference type="EMBL" id="AUX39887.1"/>
    </source>
</evidence>
<gene>
    <name evidence="15" type="ORF">SOCE26_012820</name>
</gene>
<evidence type="ECO:0000259" key="14">
    <source>
        <dbReference type="PROSITE" id="PS52004"/>
    </source>
</evidence>
<dbReference type="AlphaFoldDB" id="A0A2L0EKR2"/>
<keyword evidence="6 13" id="KW-0808">Transferase</keyword>
<evidence type="ECO:0000256" key="1">
    <source>
        <dbReference type="ARBA" id="ARBA00004533"/>
    </source>
</evidence>
<protein>
    <recommendedName>
        <fullName evidence="11">Nodulation protein E</fullName>
    </recommendedName>
    <alternativeName>
        <fullName evidence="12">Host-specificity of nodulation protein B</fullName>
    </alternativeName>
</protein>
<dbReference type="InterPro" id="IPR014030">
    <property type="entry name" value="Ketoacyl_synth_N"/>
</dbReference>
<dbReference type="PROSITE" id="PS00606">
    <property type="entry name" value="KS3_1"/>
    <property type="match status" value="1"/>
</dbReference>
<organism evidence="15 16">
    <name type="scientific">Sorangium cellulosum</name>
    <name type="common">Polyangium cellulosum</name>
    <dbReference type="NCBI Taxonomy" id="56"/>
    <lineage>
        <taxon>Bacteria</taxon>
        <taxon>Pseudomonadati</taxon>
        <taxon>Myxococcota</taxon>
        <taxon>Polyangia</taxon>
        <taxon>Polyangiales</taxon>
        <taxon>Polyangiaceae</taxon>
        <taxon>Sorangium</taxon>
    </lineage>
</organism>
<keyword evidence="8" id="KW-1133">Transmembrane helix</keyword>
<evidence type="ECO:0000256" key="9">
    <source>
        <dbReference type="ARBA" id="ARBA00023136"/>
    </source>
</evidence>
<keyword evidence="5" id="KW-0997">Cell inner membrane</keyword>
<dbReference type="Pfam" id="PF00109">
    <property type="entry name" value="ketoacyl-synt"/>
    <property type="match status" value="1"/>
</dbReference>
<evidence type="ECO:0000256" key="12">
    <source>
        <dbReference type="ARBA" id="ARBA00041756"/>
    </source>
</evidence>
<dbReference type="InterPro" id="IPR020841">
    <property type="entry name" value="PKS_Beta-ketoAc_synthase_dom"/>
</dbReference>
<dbReference type="SMART" id="SM00825">
    <property type="entry name" value="PKS_KS"/>
    <property type="match status" value="1"/>
</dbReference>
<dbReference type="PANTHER" id="PTHR11712">
    <property type="entry name" value="POLYKETIDE SYNTHASE-RELATED"/>
    <property type="match status" value="1"/>
</dbReference>
<dbReference type="InterPro" id="IPR000794">
    <property type="entry name" value="Beta-ketoacyl_synthase"/>
</dbReference>
<evidence type="ECO:0000256" key="13">
    <source>
        <dbReference type="RuleBase" id="RU003694"/>
    </source>
</evidence>
<comment type="subcellular location">
    <subcellularLocation>
        <location evidence="1">Cell inner membrane</location>
    </subcellularLocation>
</comment>
<comment type="similarity">
    <text evidence="2 13">Belongs to the thiolase-like superfamily. Beta-ketoacyl-ACP synthases family.</text>
</comment>
<dbReference type="Proteomes" id="UP000238348">
    <property type="component" value="Chromosome"/>
</dbReference>
<dbReference type="InterPro" id="IPR016039">
    <property type="entry name" value="Thiolase-like"/>
</dbReference>
<comment type="function">
    <text evidence="10">Proposed to synthesize NOD factor fatty acyl chain. Involved in the synthesis of a highly unsaturated fatty acid moiety, which forms part of a lipo-oligosaccharide that is responsible for host specificity.</text>
</comment>